<evidence type="ECO:0000313" key="2">
    <source>
        <dbReference type="EMBL" id="KAF9886091.1"/>
    </source>
</evidence>
<accession>A0AAD4GR22</accession>
<sequence>MSDEVRPKRHRRRLKKSRKKKVTETIESIIPGRAPLGVSNLLQQIESKKTSTPLDLREEEESEKHNLV</sequence>
<organism evidence="2 3">
    <name type="scientific">Aspergillus nanangensis</name>
    <dbReference type="NCBI Taxonomy" id="2582783"/>
    <lineage>
        <taxon>Eukaryota</taxon>
        <taxon>Fungi</taxon>
        <taxon>Dikarya</taxon>
        <taxon>Ascomycota</taxon>
        <taxon>Pezizomycotina</taxon>
        <taxon>Eurotiomycetes</taxon>
        <taxon>Eurotiomycetidae</taxon>
        <taxon>Eurotiales</taxon>
        <taxon>Aspergillaceae</taxon>
        <taxon>Aspergillus</taxon>
        <taxon>Aspergillus subgen. Circumdati</taxon>
    </lineage>
</organism>
<feature type="compositionally biased region" description="Basic residues" evidence="1">
    <location>
        <begin position="7"/>
        <end position="21"/>
    </location>
</feature>
<feature type="region of interest" description="Disordered" evidence="1">
    <location>
        <begin position="47"/>
        <end position="68"/>
    </location>
</feature>
<gene>
    <name evidence="2" type="ORF">FE257_012026</name>
</gene>
<proteinExistence type="predicted"/>
<dbReference type="AlphaFoldDB" id="A0AAD4GR22"/>
<evidence type="ECO:0000256" key="1">
    <source>
        <dbReference type="SAM" id="MobiDB-lite"/>
    </source>
</evidence>
<dbReference type="Proteomes" id="UP001194746">
    <property type="component" value="Unassembled WGS sequence"/>
</dbReference>
<protein>
    <submittedName>
        <fullName evidence="2">Uncharacterized protein</fullName>
    </submittedName>
</protein>
<name>A0AAD4GR22_ASPNN</name>
<keyword evidence="3" id="KW-1185">Reference proteome</keyword>
<reference evidence="2" key="2">
    <citation type="submission" date="2020-02" db="EMBL/GenBank/DDBJ databases">
        <authorList>
            <person name="Gilchrist C.L.M."/>
            <person name="Chooi Y.-H."/>
        </authorList>
    </citation>
    <scope>NUCLEOTIDE SEQUENCE</scope>
    <source>
        <strain evidence="2">MST-FP2251</strain>
    </source>
</reference>
<feature type="region of interest" description="Disordered" evidence="1">
    <location>
        <begin position="1"/>
        <end position="28"/>
    </location>
</feature>
<reference evidence="2" key="1">
    <citation type="journal article" date="2019" name="Beilstein J. Org. Chem.">
        <title>Nanangenines: drimane sesquiterpenoids as the dominant metabolite cohort of a novel Australian fungus, Aspergillus nanangensis.</title>
        <authorList>
            <person name="Lacey H.J."/>
            <person name="Gilchrist C.L.M."/>
            <person name="Crombie A."/>
            <person name="Kalaitzis J.A."/>
            <person name="Vuong D."/>
            <person name="Rutledge P.J."/>
            <person name="Turner P."/>
            <person name="Pitt J.I."/>
            <person name="Lacey E."/>
            <person name="Chooi Y.H."/>
            <person name="Piggott A.M."/>
        </authorList>
    </citation>
    <scope>NUCLEOTIDE SEQUENCE</scope>
    <source>
        <strain evidence="2">MST-FP2251</strain>
    </source>
</reference>
<comment type="caution">
    <text evidence="2">The sequence shown here is derived from an EMBL/GenBank/DDBJ whole genome shotgun (WGS) entry which is preliminary data.</text>
</comment>
<evidence type="ECO:0000313" key="3">
    <source>
        <dbReference type="Proteomes" id="UP001194746"/>
    </source>
</evidence>
<dbReference type="EMBL" id="VCAU01000083">
    <property type="protein sequence ID" value="KAF9886091.1"/>
    <property type="molecule type" value="Genomic_DNA"/>
</dbReference>